<comment type="caution">
    <text evidence="3">The sequence shown here is derived from an EMBL/GenBank/DDBJ whole genome shotgun (WGS) entry which is preliminary data.</text>
</comment>
<evidence type="ECO:0000313" key="4">
    <source>
        <dbReference type="Proteomes" id="UP001162156"/>
    </source>
</evidence>
<reference evidence="3" key="1">
    <citation type="journal article" date="2023" name="Insect Mol. Biol.">
        <title>Genome sequencing provides insights into the evolution of gene families encoding plant cell wall-degrading enzymes in longhorned beetles.</title>
        <authorList>
            <person name="Shin N.R."/>
            <person name="Okamura Y."/>
            <person name="Kirsch R."/>
            <person name="Pauchet Y."/>
        </authorList>
    </citation>
    <scope>NUCLEOTIDE SEQUENCE</scope>
    <source>
        <strain evidence="3">RBIC_L_NR</strain>
    </source>
</reference>
<feature type="region of interest" description="Disordered" evidence="1">
    <location>
        <begin position="37"/>
        <end position="58"/>
    </location>
</feature>
<accession>A0AAV8Y158</accession>
<feature type="compositionally biased region" description="Basic residues" evidence="1">
    <location>
        <begin position="43"/>
        <end position="52"/>
    </location>
</feature>
<sequence>MVIISGLTCCASVTKLLKSLVFSHYSKDFLVEATETMEEGHKTHQRKRKRNVSKWQVNEKKSLRNSGKAYIGHKKKPYPPRELQPYQHSSTPVEGRTKIKILPNFSCTWSKATKIDEIHHKFLESGHTFMECDQDFGIIEKAEKKDSSGLCSRTLEIKNLAMTKIKKEKSKKTKGIKRKFFCYDSDQIKNDLEAIQNSMATAIAAKHFDVPRSTLRDKIAGETSEAVGKVGLDSVLGKIIENKLCQWVKNMSEMGFPVNKDGHCFS</sequence>
<organism evidence="3 4">
    <name type="scientific">Rhamnusium bicolor</name>
    <dbReference type="NCBI Taxonomy" id="1586634"/>
    <lineage>
        <taxon>Eukaryota</taxon>
        <taxon>Metazoa</taxon>
        <taxon>Ecdysozoa</taxon>
        <taxon>Arthropoda</taxon>
        <taxon>Hexapoda</taxon>
        <taxon>Insecta</taxon>
        <taxon>Pterygota</taxon>
        <taxon>Neoptera</taxon>
        <taxon>Endopterygota</taxon>
        <taxon>Coleoptera</taxon>
        <taxon>Polyphaga</taxon>
        <taxon>Cucujiformia</taxon>
        <taxon>Chrysomeloidea</taxon>
        <taxon>Cerambycidae</taxon>
        <taxon>Lepturinae</taxon>
        <taxon>Rhagiini</taxon>
        <taxon>Rhamnusium</taxon>
    </lineage>
</organism>
<evidence type="ECO:0000313" key="3">
    <source>
        <dbReference type="EMBL" id="KAJ8944744.1"/>
    </source>
</evidence>
<proteinExistence type="predicted"/>
<dbReference type="Gene3D" id="1.10.10.60">
    <property type="entry name" value="Homeodomain-like"/>
    <property type="match status" value="1"/>
</dbReference>
<dbReference type="AlphaFoldDB" id="A0AAV8Y158"/>
<gene>
    <name evidence="3" type="ORF">NQ314_009397</name>
</gene>
<dbReference type="Proteomes" id="UP001162156">
    <property type="component" value="Unassembled WGS sequence"/>
</dbReference>
<evidence type="ECO:0000256" key="1">
    <source>
        <dbReference type="SAM" id="MobiDB-lite"/>
    </source>
</evidence>
<dbReference type="EMBL" id="JANEYF010002573">
    <property type="protein sequence ID" value="KAJ8944744.1"/>
    <property type="molecule type" value="Genomic_DNA"/>
</dbReference>
<name>A0AAV8Y158_9CUCU</name>
<feature type="domain" description="HTH psq-type" evidence="2">
    <location>
        <begin position="192"/>
        <end position="218"/>
    </location>
</feature>
<dbReference type="Pfam" id="PF05225">
    <property type="entry name" value="HTH_psq"/>
    <property type="match status" value="1"/>
</dbReference>
<protein>
    <recommendedName>
        <fullName evidence="2">HTH psq-type domain-containing protein</fullName>
    </recommendedName>
</protein>
<dbReference type="GO" id="GO:0003677">
    <property type="term" value="F:DNA binding"/>
    <property type="evidence" value="ECO:0007669"/>
    <property type="project" value="InterPro"/>
</dbReference>
<evidence type="ECO:0000259" key="2">
    <source>
        <dbReference type="Pfam" id="PF05225"/>
    </source>
</evidence>
<dbReference type="InterPro" id="IPR007889">
    <property type="entry name" value="HTH_Psq"/>
</dbReference>
<feature type="region of interest" description="Disordered" evidence="1">
    <location>
        <begin position="70"/>
        <end position="90"/>
    </location>
</feature>
<keyword evidence="4" id="KW-1185">Reference proteome</keyword>